<evidence type="ECO:0000313" key="6">
    <source>
        <dbReference type="Proteomes" id="UP001189429"/>
    </source>
</evidence>
<comment type="caution">
    <text evidence="5">The sequence shown here is derived from an EMBL/GenBank/DDBJ whole genome shotgun (WGS) entry which is preliminary data.</text>
</comment>
<dbReference type="PROSITE" id="PS50156">
    <property type="entry name" value="SSD"/>
    <property type="match status" value="1"/>
</dbReference>
<evidence type="ECO:0000256" key="1">
    <source>
        <dbReference type="ARBA" id="ARBA00005585"/>
    </source>
</evidence>
<keyword evidence="3" id="KW-0472">Membrane</keyword>
<dbReference type="InterPro" id="IPR000731">
    <property type="entry name" value="SSD"/>
</dbReference>
<evidence type="ECO:0000256" key="2">
    <source>
        <dbReference type="SAM" id="MobiDB-lite"/>
    </source>
</evidence>
<sequence>MAGDGAAGAPQELPAPGAPQARARAPSPGRAALAACAAGALLVPAACAALAVGLKDAEPELSVSSIWAPDQGGYYEDKQYASAVFDDPRVAKWTGGFVTGFFTSYPKSGGTHMTKASLMELIDRQKAVENATVEYNGNTFTYQDVCYGQLQEGVYLGYTLPCRKITAVHAYREGGYEMDVIPRANEMWYSDLLVPYEVKPLINYFFLSLDFPPYLNSDTAPQFGLPADSVCIPAGLPCDLATSQAVSYKAYCCLVECADVCAASRAQAVSAIDPTVFQSDAACMTCMTHGQRSLYEGLEDAIVTSTLVTAGMPYAGSTTSDKDEWMYGLALGGVKGQLAVLGVSFPTDDDYIAWMLGNFGVSKQAADNMFTADASYLGLVKGARSIEASTSTGTDLHVWASGDIYGWSEGAYPRQLMMGKTIPDILEYDTANPLTSVLALKTTYFFEVADTFRAKVASPYRAQGPSGHAPVNISVDDALEVVGRFKKRMEEAWNFDRGSDDLNKYHSFTEAYRGTFWRGLKRFTEGSVVPSALSYLAVIVVSVVLMSSCQLTESKMVVSMIGTIFSVAAFSGALGIIVMGGSTVMISSAWTLPFLLVGLGVDDMYVILTTLTKEGGNTAGGYFSAMAQCLVPITMTSLTNAGMFAMLLFIEVPAVREVGKIAVLAICLQYLAMVTAFPCVCYFDMLRTESRRLDCICCLKGRRGTTTRTACTTCSSSPSLGPSWGVPLS</sequence>
<reference evidence="5" key="1">
    <citation type="submission" date="2023-10" db="EMBL/GenBank/DDBJ databases">
        <authorList>
            <person name="Chen Y."/>
            <person name="Shah S."/>
            <person name="Dougan E. K."/>
            <person name="Thang M."/>
            <person name="Chan C."/>
        </authorList>
    </citation>
    <scope>NUCLEOTIDE SEQUENCE [LARGE SCALE GENOMIC DNA]</scope>
</reference>
<feature type="transmembrane region" description="Helical" evidence="3">
    <location>
        <begin position="528"/>
        <end position="545"/>
    </location>
</feature>
<dbReference type="EMBL" id="CAUYUJ010015648">
    <property type="protein sequence ID" value="CAK0856562.1"/>
    <property type="molecule type" value="Genomic_DNA"/>
</dbReference>
<dbReference type="PANTHER" id="PTHR10796:SF92">
    <property type="entry name" value="PATCHED-RELATED, ISOFORM A"/>
    <property type="match status" value="1"/>
</dbReference>
<evidence type="ECO:0000256" key="3">
    <source>
        <dbReference type="SAM" id="Phobius"/>
    </source>
</evidence>
<feature type="region of interest" description="Disordered" evidence="2">
    <location>
        <begin position="1"/>
        <end position="25"/>
    </location>
</feature>
<keyword evidence="6" id="KW-1185">Reference proteome</keyword>
<feature type="domain" description="SSD" evidence="4">
    <location>
        <begin position="527"/>
        <end position="683"/>
    </location>
</feature>
<feature type="transmembrane region" description="Helical" evidence="3">
    <location>
        <begin position="629"/>
        <end position="650"/>
    </location>
</feature>
<dbReference type="Pfam" id="PF12349">
    <property type="entry name" value="Sterol-sensing"/>
    <property type="match status" value="1"/>
</dbReference>
<name>A0ABN9UB80_9DINO</name>
<keyword evidence="3" id="KW-1133">Transmembrane helix</keyword>
<dbReference type="Proteomes" id="UP001189429">
    <property type="component" value="Unassembled WGS sequence"/>
</dbReference>
<feature type="compositionally biased region" description="Low complexity" evidence="2">
    <location>
        <begin position="14"/>
        <end position="25"/>
    </location>
</feature>
<comment type="similarity">
    <text evidence="1">Belongs to the patched family.</text>
</comment>
<feature type="transmembrane region" description="Helical" evidence="3">
    <location>
        <begin position="557"/>
        <end position="578"/>
    </location>
</feature>
<dbReference type="SUPFAM" id="SSF82866">
    <property type="entry name" value="Multidrug efflux transporter AcrB transmembrane domain"/>
    <property type="match status" value="1"/>
</dbReference>
<evidence type="ECO:0000313" key="5">
    <source>
        <dbReference type="EMBL" id="CAK0856562.1"/>
    </source>
</evidence>
<dbReference type="Gene3D" id="1.20.1640.10">
    <property type="entry name" value="Multidrug efflux transporter AcrB transmembrane domain"/>
    <property type="match status" value="1"/>
</dbReference>
<feature type="transmembrane region" description="Helical" evidence="3">
    <location>
        <begin position="590"/>
        <end position="608"/>
    </location>
</feature>
<proteinExistence type="inferred from homology"/>
<evidence type="ECO:0000259" key="4">
    <source>
        <dbReference type="PROSITE" id="PS50156"/>
    </source>
</evidence>
<protein>
    <recommendedName>
        <fullName evidence="4">SSD domain-containing protein</fullName>
    </recommendedName>
</protein>
<accession>A0ABN9UB80</accession>
<feature type="transmembrane region" description="Helical" evidence="3">
    <location>
        <begin position="662"/>
        <end position="683"/>
    </location>
</feature>
<dbReference type="PANTHER" id="PTHR10796">
    <property type="entry name" value="PATCHED-RELATED"/>
    <property type="match status" value="1"/>
</dbReference>
<organism evidence="5 6">
    <name type="scientific">Prorocentrum cordatum</name>
    <dbReference type="NCBI Taxonomy" id="2364126"/>
    <lineage>
        <taxon>Eukaryota</taxon>
        <taxon>Sar</taxon>
        <taxon>Alveolata</taxon>
        <taxon>Dinophyceae</taxon>
        <taxon>Prorocentrales</taxon>
        <taxon>Prorocentraceae</taxon>
        <taxon>Prorocentrum</taxon>
    </lineage>
</organism>
<dbReference type="InterPro" id="IPR051697">
    <property type="entry name" value="Patched_domain-protein"/>
</dbReference>
<dbReference type="InterPro" id="IPR053958">
    <property type="entry name" value="HMGCR/SNAP/NPC1-like_SSD"/>
</dbReference>
<gene>
    <name evidence="5" type="ORF">PCOR1329_LOCUS46937</name>
</gene>
<keyword evidence="3" id="KW-0812">Transmembrane</keyword>